<dbReference type="PANTHER" id="PTHR30404:SF0">
    <property type="entry name" value="N-ACETYLMURAMOYL-L-ALANINE AMIDASE AMIC"/>
    <property type="match status" value="1"/>
</dbReference>
<evidence type="ECO:0000259" key="2">
    <source>
        <dbReference type="SMART" id="SM00646"/>
    </source>
</evidence>
<reference evidence="3" key="1">
    <citation type="submission" date="2018-05" db="EMBL/GenBank/DDBJ databases">
        <authorList>
            <person name="Lanie J.A."/>
            <person name="Ng W.-L."/>
            <person name="Kazmierczak K.M."/>
            <person name="Andrzejewski T.M."/>
            <person name="Davidsen T.M."/>
            <person name="Wayne K.J."/>
            <person name="Tettelin H."/>
            <person name="Glass J.I."/>
            <person name="Rusch D."/>
            <person name="Podicherti R."/>
            <person name="Tsui H.-C.T."/>
            <person name="Winkler M.E."/>
        </authorList>
    </citation>
    <scope>NUCLEOTIDE SEQUENCE</scope>
</reference>
<dbReference type="EMBL" id="UINC01026697">
    <property type="protein sequence ID" value="SVB04608.1"/>
    <property type="molecule type" value="Genomic_DNA"/>
</dbReference>
<gene>
    <name evidence="3" type="ORF">METZ01_LOCUS157462</name>
</gene>
<evidence type="ECO:0000256" key="1">
    <source>
        <dbReference type="ARBA" id="ARBA00022801"/>
    </source>
</evidence>
<name>A0A382AT08_9ZZZZ</name>
<dbReference type="GO" id="GO:0030288">
    <property type="term" value="C:outer membrane-bounded periplasmic space"/>
    <property type="evidence" value="ECO:0007669"/>
    <property type="project" value="TreeGrafter"/>
</dbReference>
<evidence type="ECO:0000313" key="3">
    <source>
        <dbReference type="EMBL" id="SVB04608.1"/>
    </source>
</evidence>
<accession>A0A382AT08</accession>
<organism evidence="3">
    <name type="scientific">marine metagenome</name>
    <dbReference type="NCBI Taxonomy" id="408172"/>
    <lineage>
        <taxon>unclassified sequences</taxon>
        <taxon>metagenomes</taxon>
        <taxon>ecological metagenomes</taxon>
    </lineage>
</organism>
<dbReference type="InterPro" id="IPR002508">
    <property type="entry name" value="MurNAc-LAA_cat"/>
</dbReference>
<feature type="domain" description="MurNAc-LAA" evidence="2">
    <location>
        <begin position="348"/>
        <end position="502"/>
    </location>
</feature>
<dbReference type="SUPFAM" id="SSF53187">
    <property type="entry name" value="Zn-dependent exopeptidases"/>
    <property type="match status" value="1"/>
</dbReference>
<dbReference type="PANTHER" id="PTHR30404">
    <property type="entry name" value="N-ACETYLMURAMOYL-L-ALANINE AMIDASE"/>
    <property type="match status" value="1"/>
</dbReference>
<feature type="non-terminal residue" evidence="3">
    <location>
        <position position="502"/>
    </location>
</feature>
<dbReference type="CDD" id="cd02696">
    <property type="entry name" value="MurNAc-LAA"/>
    <property type="match status" value="1"/>
</dbReference>
<proteinExistence type="predicted"/>
<dbReference type="SMART" id="SM00646">
    <property type="entry name" value="Ami_3"/>
    <property type="match status" value="1"/>
</dbReference>
<dbReference type="GO" id="GO:0009253">
    <property type="term" value="P:peptidoglycan catabolic process"/>
    <property type="evidence" value="ECO:0007669"/>
    <property type="project" value="InterPro"/>
</dbReference>
<keyword evidence="1" id="KW-0378">Hydrolase</keyword>
<dbReference type="InterPro" id="IPR050695">
    <property type="entry name" value="N-acetylmuramoyl_amidase_3"/>
</dbReference>
<dbReference type="AlphaFoldDB" id="A0A382AT08"/>
<dbReference type="Pfam" id="PF01520">
    <property type="entry name" value="Amidase_3"/>
    <property type="match status" value="1"/>
</dbReference>
<feature type="non-terminal residue" evidence="3">
    <location>
        <position position="1"/>
    </location>
</feature>
<dbReference type="Gene3D" id="3.40.630.40">
    <property type="entry name" value="Zn-dependent exopeptidases"/>
    <property type="match status" value="1"/>
</dbReference>
<dbReference type="FunFam" id="3.40.630.40:FF:000005">
    <property type="entry name" value="N-acetylmuramoyl-L-alanine amidase (AmiA)"/>
    <property type="match status" value="1"/>
</dbReference>
<dbReference type="GO" id="GO:0008745">
    <property type="term" value="F:N-acetylmuramoyl-L-alanine amidase activity"/>
    <property type="evidence" value="ECO:0007669"/>
    <property type="project" value="InterPro"/>
</dbReference>
<sequence>VHLQSIKSGNNFVPMSARFFKGLSTFLLYISISFTESASSASIDVLNMIDQKDNELAILDGEQEPYVSVKEVSKLFTDRLPFENAARQKIVLYIGNQRVKISKSSSFLVIDAQVFQMSKHAIGKYDEIYVPAESFFSILKQSILPGLDYDAAKRLLSLNLIEFNINGVAIEQKSNGTILRVNTSRQFSDGDISSFVNNNGWFYLTIREGIIDTSMIKKTDIRGLVTKVTSNQFDESAQLAFRLRSDIIGHEVYQSSDPNAIVITLRTPFKKLASHIKDMKDRWRLDTVVLDAGHGGKDPGTIGRKGTTEKDIVLDITKRVGSFLEKNTHINVVYTREEDVFIPVWKRTKIANESNGKLFVSIHVNSNPNRSVRGFETYLLKPGKTDDAIEVASRENAVIRLEEGKARKKYNAMTGENLIMATMAQSMFMKESEDLAAYIQEELDPLLDSPNRGLKQSGFYVLIGASMPNVLVEAGFISNPNEERKLKSVAYRKKVAKGIYSG</sequence>
<protein>
    <recommendedName>
        <fullName evidence="2">MurNAc-LAA domain-containing protein</fullName>
    </recommendedName>
</protein>